<comment type="similarity">
    <text evidence="2">Belongs to the peptidase S1 family.</text>
</comment>
<gene>
    <name evidence="12" type="primary">etaTry_3</name>
    <name evidence="12" type="ORF">g.16914</name>
</gene>
<dbReference type="PRINTS" id="PR00722">
    <property type="entry name" value="CHYMOTRYPSIN"/>
</dbReference>
<dbReference type="GO" id="GO:0004252">
    <property type="term" value="F:serine-type endopeptidase activity"/>
    <property type="evidence" value="ECO:0007669"/>
    <property type="project" value="InterPro"/>
</dbReference>
<keyword evidence="9" id="KW-1133">Transmembrane helix</keyword>
<dbReference type="OrthoDB" id="10059102at2759"/>
<keyword evidence="9" id="KW-0812">Transmembrane</keyword>
<dbReference type="InterPro" id="IPR001254">
    <property type="entry name" value="Trypsin_dom"/>
</dbReference>
<evidence type="ECO:0000256" key="7">
    <source>
        <dbReference type="ARBA" id="ARBA00023157"/>
    </source>
</evidence>
<keyword evidence="5 8" id="KW-0378">Hydrolase</keyword>
<feature type="chain" id="PRO_5001982250" evidence="10">
    <location>
        <begin position="21"/>
        <end position="293"/>
    </location>
</feature>
<name>A0A0A1WHD3_ZEUCU</name>
<dbReference type="InterPro" id="IPR050430">
    <property type="entry name" value="Peptidase_S1"/>
</dbReference>
<dbReference type="InterPro" id="IPR018114">
    <property type="entry name" value="TRYPSIN_HIS"/>
</dbReference>
<protein>
    <submittedName>
        <fullName evidence="12">Trypsin eta</fullName>
    </submittedName>
</protein>
<reference evidence="12" key="1">
    <citation type="submission" date="2014-11" db="EMBL/GenBank/DDBJ databases">
        <authorList>
            <person name="Geib S."/>
        </authorList>
    </citation>
    <scope>NUCLEOTIDE SEQUENCE</scope>
</reference>
<keyword evidence="3" id="KW-0964">Secreted</keyword>
<dbReference type="SUPFAM" id="SSF50494">
    <property type="entry name" value="Trypsin-like serine proteases"/>
    <property type="match status" value="1"/>
</dbReference>
<dbReference type="InterPro" id="IPR001314">
    <property type="entry name" value="Peptidase_S1A"/>
</dbReference>
<feature type="domain" description="Peptidase S1" evidence="11">
    <location>
        <begin position="30"/>
        <end position="269"/>
    </location>
</feature>
<dbReference type="CDD" id="cd00190">
    <property type="entry name" value="Tryp_SPc"/>
    <property type="match status" value="1"/>
</dbReference>
<keyword evidence="10" id="KW-0732">Signal</keyword>
<evidence type="ECO:0000256" key="10">
    <source>
        <dbReference type="SAM" id="SignalP"/>
    </source>
</evidence>
<keyword evidence="4 8" id="KW-0645">Protease</keyword>
<dbReference type="InterPro" id="IPR043504">
    <property type="entry name" value="Peptidase_S1_PA_chymotrypsin"/>
</dbReference>
<dbReference type="PROSITE" id="PS00135">
    <property type="entry name" value="TRYPSIN_SER"/>
    <property type="match status" value="1"/>
</dbReference>
<evidence type="ECO:0000256" key="5">
    <source>
        <dbReference type="ARBA" id="ARBA00022801"/>
    </source>
</evidence>
<dbReference type="FunFam" id="2.40.10.10:FF:000111">
    <property type="entry name" value="Blast:Serine protease nudel"/>
    <property type="match status" value="1"/>
</dbReference>
<feature type="transmembrane region" description="Helical" evidence="9">
    <location>
        <begin position="273"/>
        <end position="292"/>
    </location>
</feature>
<dbReference type="AlphaFoldDB" id="A0A0A1WHD3"/>
<evidence type="ECO:0000313" key="12">
    <source>
        <dbReference type="EMBL" id="JAC98453.1"/>
    </source>
</evidence>
<reference evidence="12" key="2">
    <citation type="journal article" date="2015" name="Gigascience">
        <title>Reconstructing a comprehensive transcriptome assembly of a white-pupal translocated strain of the pest fruit fly Bactrocera cucurbitae.</title>
        <authorList>
            <person name="Sim S.B."/>
            <person name="Calla B."/>
            <person name="Hall B."/>
            <person name="DeRego T."/>
            <person name="Geib S.M."/>
        </authorList>
    </citation>
    <scope>NUCLEOTIDE SEQUENCE</scope>
</reference>
<evidence type="ECO:0000256" key="8">
    <source>
        <dbReference type="RuleBase" id="RU363034"/>
    </source>
</evidence>
<keyword evidence="9" id="KW-0472">Membrane</keyword>
<evidence type="ECO:0000256" key="9">
    <source>
        <dbReference type="SAM" id="Phobius"/>
    </source>
</evidence>
<keyword evidence="7" id="KW-1015">Disulfide bond</keyword>
<dbReference type="SMART" id="SM00020">
    <property type="entry name" value="Tryp_SPc"/>
    <property type="match status" value="1"/>
</dbReference>
<evidence type="ECO:0000256" key="6">
    <source>
        <dbReference type="ARBA" id="ARBA00022825"/>
    </source>
</evidence>
<proteinExistence type="inferred from homology"/>
<dbReference type="PANTHER" id="PTHR24276:SF91">
    <property type="entry name" value="AT26814P-RELATED"/>
    <property type="match status" value="1"/>
</dbReference>
<dbReference type="PROSITE" id="PS00134">
    <property type="entry name" value="TRYPSIN_HIS"/>
    <property type="match status" value="1"/>
</dbReference>
<evidence type="ECO:0000256" key="1">
    <source>
        <dbReference type="ARBA" id="ARBA00004613"/>
    </source>
</evidence>
<feature type="signal peptide" evidence="10">
    <location>
        <begin position="1"/>
        <end position="20"/>
    </location>
</feature>
<dbReference type="GO" id="GO:0006508">
    <property type="term" value="P:proteolysis"/>
    <property type="evidence" value="ECO:0007669"/>
    <property type="project" value="UniProtKB-KW"/>
</dbReference>
<dbReference type="InterPro" id="IPR009003">
    <property type="entry name" value="Peptidase_S1_PA"/>
</dbReference>
<dbReference type="GO" id="GO:0005576">
    <property type="term" value="C:extracellular region"/>
    <property type="evidence" value="ECO:0007669"/>
    <property type="project" value="UniProtKB-SubCell"/>
</dbReference>
<sequence length="293" mass="31606">MQLRGLLLIVLVIGFEKSYSQSDSKLDPRIINGVEAPISRTKFQVSIRLKQHDRIFGRGHICGGSLIGPNKVLTAAHCLYNTDRKRYRKAKEFIVVMGTQNRFSRVNGTIVSDVTSIAYTNSFSLDTMRDDVGVMFLKTGLPANKTHLTVSPIVLSNSSVAPGTKCQVSGWGKTSQGLLSTDLMMTNVSIIQQGLCRTSYGNGIVEGMFCAGSLLGGTDSCQGDSGGPLVCNNELVGIVSWGNGCAQKGFPGVYSNVSYYRNWIDSRNASAPVGYSFGFLSLSFTLALGILFN</sequence>
<organism evidence="12">
    <name type="scientific">Zeugodacus cucurbitae</name>
    <name type="common">Melon fruit fly</name>
    <name type="synonym">Bactrocera cucurbitae</name>
    <dbReference type="NCBI Taxonomy" id="28588"/>
    <lineage>
        <taxon>Eukaryota</taxon>
        <taxon>Metazoa</taxon>
        <taxon>Ecdysozoa</taxon>
        <taxon>Arthropoda</taxon>
        <taxon>Hexapoda</taxon>
        <taxon>Insecta</taxon>
        <taxon>Pterygota</taxon>
        <taxon>Neoptera</taxon>
        <taxon>Endopterygota</taxon>
        <taxon>Diptera</taxon>
        <taxon>Brachycera</taxon>
        <taxon>Muscomorpha</taxon>
        <taxon>Tephritoidea</taxon>
        <taxon>Tephritidae</taxon>
        <taxon>Zeugodacus</taxon>
        <taxon>Zeugodacus</taxon>
    </lineage>
</organism>
<dbReference type="PROSITE" id="PS50240">
    <property type="entry name" value="TRYPSIN_DOM"/>
    <property type="match status" value="1"/>
</dbReference>
<evidence type="ECO:0000256" key="3">
    <source>
        <dbReference type="ARBA" id="ARBA00022525"/>
    </source>
</evidence>
<evidence type="ECO:0000259" key="11">
    <source>
        <dbReference type="PROSITE" id="PS50240"/>
    </source>
</evidence>
<dbReference type="PANTHER" id="PTHR24276">
    <property type="entry name" value="POLYSERASE-RELATED"/>
    <property type="match status" value="1"/>
</dbReference>
<evidence type="ECO:0000256" key="4">
    <source>
        <dbReference type="ARBA" id="ARBA00022670"/>
    </source>
</evidence>
<evidence type="ECO:0000256" key="2">
    <source>
        <dbReference type="ARBA" id="ARBA00007664"/>
    </source>
</evidence>
<keyword evidence="6 8" id="KW-0720">Serine protease</keyword>
<comment type="subcellular location">
    <subcellularLocation>
        <location evidence="1">Secreted</location>
    </subcellularLocation>
</comment>
<dbReference type="Gene3D" id="2.40.10.10">
    <property type="entry name" value="Trypsin-like serine proteases"/>
    <property type="match status" value="1"/>
</dbReference>
<dbReference type="EMBL" id="GBXI01015838">
    <property type="protein sequence ID" value="JAC98453.1"/>
    <property type="molecule type" value="Transcribed_RNA"/>
</dbReference>
<dbReference type="Pfam" id="PF00089">
    <property type="entry name" value="Trypsin"/>
    <property type="match status" value="1"/>
</dbReference>
<dbReference type="InterPro" id="IPR033116">
    <property type="entry name" value="TRYPSIN_SER"/>
</dbReference>
<accession>A0A0A1WHD3</accession>